<evidence type="ECO:0000256" key="4">
    <source>
        <dbReference type="ARBA" id="ARBA00022859"/>
    </source>
</evidence>
<evidence type="ECO:0000313" key="9">
    <source>
        <dbReference type="Proteomes" id="UP000694428"/>
    </source>
</evidence>
<evidence type="ECO:0000256" key="5">
    <source>
        <dbReference type="ARBA" id="ARBA00023157"/>
    </source>
</evidence>
<name>A0A8C9G7J5_PAVCR</name>
<feature type="transmembrane region" description="Helical" evidence="7">
    <location>
        <begin position="28"/>
        <end position="46"/>
    </location>
</feature>
<evidence type="ECO:0000256" key="3">
    <source>
        <dbReference type="ARBA" id="ARBA00022553"/>
    </source>
</evidence>
<keyword evidence="5" id="KW-1015">Disulfide bond</keyword>
<dbReference type="AlphaFoldDB" id="A0A8C9G7J5"/>
<protein>
    <submittedName>
        <fullName evidence="8">Uncharacterized protein</fullName>
    </submittedName>
</protein>
<accession>A0A8C9G7J5</accession>
<keyword evidence="7" id="KW-1133">Transmembrane helix</keyword>
<dbReference type="GO" id="GO:0032998">
    <property type="term" value="C:Fc-epsilon receptor I complex"/>
    <property type="evidence" value="ECO:0007669"/>
    <property type="project" value="InterPro"/>
</dbReference>
<dbReference type="InterPro" id="IPR042340">
    <property type="entry name" value="FCER1G"/>
</dbReference>
<comment type="subcellular location">
    <subcellularLocation>
        <location evidence="1">Cell membrane</location>
        <topology evidence="1">Single-pass type I membrane protein</topology>
    </subcellularLocation>
</comment>
<keyword evidence="9" id="KW-1185">Reference proteome</keyword>
<dbReference type="GO" id="GO:0019767">
    <property type="term" value="F:IgE receptor activity"/>
    <property type="evidence" value="ECO:0007669"/>
    <property type="project" value="InterPro"/>
</dbReference>
<evidence type="ECO:0000256" key="6">
    <source>
        <dbReference type="ARBA" id="ARBA00023170"/>
    </source>
</evidence>
<organism evidence="8 9">
    <name type="scientific">Pavo cristatus</name>
    <name type="common">Indian peafowl</name>
    <name type="synonym">Blue peafowl</name>
    <dbReference type="NCBI Taxonomy" id="9049"/>
    <lineage>
        <taxon>Eukaryota</taxon>
        <taxon>Metazoa</taxon>
        <taxon>Chordata</taxon>
        <taxon>Craniata</taxon>
        <taxon>Vertebrata</taxon>
        <taxon>Euteleostomi</taxon>
        <taxon>Archelosauria</taxon>
        <taxon>Archosauria</taxon>
        <taxon>Dinosauria</taxon>
        <taxon>Saurischia</taxon>
        <taxon>Theropoda</taxon>
        <taxon>Coelurosauria</taxon>
        <taxon>Aves</taxon>
        <taxon>Neognathae</taxon>
        <taxon>Galloanserae</taxon>
        <taxon>Galliformes</taxon>
        <taxon>Phasianidae</taxon>
        <taxon>Phasianinae</taxon>
        <taxon>Pavo</taxon>
    </lineage>
</organism>
<dbReference type="GO" id="GO:0002376">
    <property type="term" value="P:immune system process"/>
    <property type="evidence" value="ECO:0007669"/>
    <property type="project" value="UniProtKB-KW"/>
</dbReference>
<evidence type="ECO:0000256" key="1">
    <source>
        <dbReference type="ARBA" id="ARBA00004251"/>
    </source>
</evidence>
<evidence type="ECO:0000256" key="7">
    <source>
        <dbReference type="SAM" id="Phobius"/>
    </source>
</evidence>
<dbReference type="Proteomes" id="UP000694428">
    <property type="component" value="Unplaced"/>
</dbReference>
<keyword evidence="6" id="KW-0675">Receptor</keyword>
<keyword evidence="4" id="KW-0391">Immunity</keyword>
<dbReference type="InterPro" id="IPR021663">
    <property type="entry name" value="CD3_zeta/IgE_Fc_rcpt_gamma"/>
</dbReference>
<dbReference type="Ensembl" id="ENSPSTT00000024695.1">
    <property type="protein sequence ID" value="ENSPSTP00000023475.1"/>
    <property type="gene ID" value="ENSPSTG00000017275.1"/>
</dbReference>
<keyword evidence="7" id="KW-0472">Membrane</keyword>
<dbReference type="Pfam" id="PF11628">
    <property type="entry name" value="TCR_zetazeta"/>
    <property type="match status" value="1"/>
</dbReference>
<dbReference type="PANTHER" id="PTHR16803:SF0">
    <property type="entry name" value="HIGH AFFINITY IMMUNOGLOBULIN EPSILON RECEPTOR SUBUNIT GAMMA"/>
    <property type="match status" value="1"/>
</dbReference>
<proteinExistence type="predicted"/>
<keyword evidence="2" id="KW-1003">Cell membrane</keyword>
<reference evidence="8" key="1">
    <citation type="submission" date="2025-08" db="UniProtKB">
        <authorList>
            <consortium name="Ensembl"/>
        </authorList>
    </citation>
    <scope>IDENTIFICATION</scope>
</reference>
<reference evidence="8" key="2">
    <citation type="submission" date="2025-09" db="UniProtKB">
        <authorList>
            <consortium name="Ensembl"/>
        </authorList>
    </citation>
    <scope>IDENTIFICATION</scope>
</reference>
<evidence type="ECO:0000256" key="2">
    <source>
        <dbReference type="ARBA" id="ARBA00022475"/>
    </source>
</evidence>
<evidence type="ECO:0000313" key="8">
    <source>
        <dbReference type="Ensembl" id="ENSPSTP00000023475.1"/>
    </source>
</evidence>
<keyword evidence="7" id="KW-0812">Transmembrane</keyword>
<keyword evidence="3" id="KW-0597">Phosphoprotein</keyword>
<dbReference type="PANTHER" id="PTHR16803">
    <property type="entry name" value="HIGH AFFINITY IMMUNOGLOBULIN EPSILON RECEPTOR GAMMA-SUBUNIT"/>
    <property type="match status" value="1"/>
</dbReference>
<sequence>SPGAALWGSALGDTQELHEALAEPELCYVLDAILFLYGIVLTILYCRLKVSFGTPSPLGVRAQRPPHPPPPLLGVFPLFPPPPP</sequence>